<evidence type="ECO:0000313" key="1">
    <source>
        <dbReference type="EMBL" id="RCK80444.1"/>
    </source>
</evidence>
<dbReference type="EMBL" id="QOQW01000006">
    <property type="protein sequence ID" value="RCK80444.1"/>
    <property type="molecule type" value="Genomic_DNA"/>
</dbReference>
<proteinExistence type="predicted"/>
<sequence length="75" mass="8441">MIWETACSPQGGDRVAWLAEALTVAPRLGIDSILWFQVDKEQAWPLTATETAALAHLLPPPDRPDWRPWLRRPGP</sequence>
<evidence type="ECO:0000313" key="2">
    <source>
        <dbReference type="Proteomes" id="UP000252355"/>
    </source>
</evidence>
<dbReference type="Proteomes" id="UP000252355">
    <property type="component" value="Unassembled WGS sequence"/>
</dbReference>
<comment type="caution">
    <text evidence="1">The sequence shown here is derived from an EMBL/GenBank/DDBJ whole genome shotgun (WGS) entry which is preliminary data.</text>
</comment>
<organism evidence="1 2">
    <name type="scientific">Candidatus Ozemobacter sibiricus</name>
    <dbReference type="NCBI Taxonomy" id="2268124"/>
    <lineage>
        <taxon>Bacteria</taxon>
        <taxon>Candidatus Ozemobacteria</taxon>
        <taxon>Candidatus Ozemobacterales</taxon>
        <taxon>Candidatus Ozemobacteraceae</taxon>
        <taxon>Candidatus Ozemobacter</taxon>
    </lineage>
</organism>
<gene>
    <name evidence="1" type="ORF">OZSIB_3190</name>
</gene>
<reference evidence="1 2" key="1">
    <citation type="submission" date="2018-05" db="EMBL/GenBank/DDBJ databases">
        <title>A metagenomic window into the 2 km-deep terrestrial subsurface aquifer revealed taxonomically and functionally diverse microbial community comprising novel uncultured bacterial lineages.</title>
        <authorList>
            <person name="Kadnikov V.V."/>
            <person name="Mardanov A.V."/>
            <person name="Beletsky A.V."/>
            <person name="Banks D."/>
            <person name="Pimenov N.V."/>
            <person name="Frank Y.A."/>
            <person name="Karnachuk O.V."/>
            <person name="Ravin N.V."/>
        </authorList>
    </citation>
    <scope>NUCLEOTIDE SEQUENCE [LARGE SCALE GENOMIC DNA]</scope>
    <source>
        <strain evidence="1">BY5</strain>
    </source>
</reference>
<protein>
    <submittedName>
        <fullName evidence="1">Uncharacterized protein</fullName>
    </submittedName>
</protein>
<name>A0A367ZQM0_9BACT</name>
<accession>A0A367ZQM0</accession>
<dbReference type="AlphaFoldDB" id="A0A367ZQM0"/>